<keyword evidence="2" id="KW-1185">Reference proteome</keyword>
<evidence type="ECO:0000313" key="2">
    <source>
        <dbReference type="Proteomes" id="UP000199598"/>
    </source>
</evidence>
<dbReference type="Proteomes" id="UP000199598">
    <property type="component" value="Unassembled WGS sequence"/>
</dbReference>
<comment type="caution">
    <text evidence="1">The sequence shown here is derived from an EMBL/GenBank/DDBJ whole genome shotgun (WGS) entry which is preliminary data.</text>
</comment>
<proteinExistence type="predicted"/>
<accession>A0A1I3WL65</accession>
<protein>
    <recommendedName>
        <fullName evidence="3">Prophage CP4-57 regulatory protein (AlpA)</fullName>
    </recommendedName>
</protein>
<organism evidence="1 2">
    <name type="scientific">Pseudovibrio ascidiaceicola</name>
    <dbReference type="NCBI Taxonomy" id="285279"/>
    <lineage>
        <taxon>Bacteria</taxon>
        <taxon>Pseudomonadati</taxon>
        <taxon>Pseudomonadota</taxon>
        <taxon>Alphaproteobacteria</taxon>
        <taxon>Hyphomicrobiales</taxon>
        <taxon>Stappiaceae</taxon>
        <taxon>Pseudovibrio</taxon>
    </lineage>
</organism>
<dbReference type="EMBL" id="FOSK01000002">
    <property type="protein sequence ID" value="SFK07929.1"/>
    <property type="molecule type" value="Genomic_DNA"/>
</dbReference>
<sequence>MARAQLNLSIQPYRMLKRADAASYCGLSATSFLANCPVPAVLLPGGRKVWDVKDLDRWIEGLKEDSRPSDDDLLNQLGA</sequence>
<name>A0A1I3WL65_9HYPH</name>
<dbReference type="RefSeq" id="WP_208609212.1">
    <property type="nucleotide sequence ID" value="NZ_FOSK01000002.1"/>
</dbReference>
<gene>
    <name evidence="1" type="ORF">SAMN04488518_10215</name>
</gene>
<evidence type="ECO:0008006" key="3">
    <source>
        <dbReference type="Google" id="ProtNLM"/>
    </source>
</evidence>
<reference evidence="1 2" key="1">
    <citation type="submission" date="2016-10" db="EMBL/GenBank/DDBJ databases">
        <authorList>
            <person name="Varghese N."/>
            <person name="Submissions S."/>
        </authorList>
    </citation>
    <scope>NUCLEOTIDE SEQUENCE [LARGE SCALE GENOMIC DNA]</scope>
    <source>
        <strain evidence="1 2">DSM 16392</strain>
    </source>
</reference>
<evidence type="ECO:0000313" key="1">
    <source>
        <dbReference type="EMBL" id="SFK07929.1"/>
    </source>
</evidence>